<protein>
    <submittedName>
        <fullName evidence="2">Uncharacterized protein</fullName>
    </submittedName>
</protein>
<reference evidence="2" key="1">
    <citation type="journal article" date="2023" name="IMA Fungus">
        <title>Comparative genomic study of the Penicillium genus elucidates a diverse pangenome and 15 lateral gene transfer events.</title>
        <authorList>
            <person name="Petersen C."/>
            <person name="Sorensen T."/>
            <person name="Nielsen M.R."/>
            <person name="Sondergaard T.E."/>
            <person name="Sorensen J.L."/>
            <person name="Fitzpatrick D.A."/>
            <person name="Frisvad J.C."/>
            <person name="Nielsen K.L."/>
        </authorList>
    </citation>
    <scope>NUCLEOTIDE SEQUENCE</scope>
    <source>
        <strain evidence="2">IBT 17514</strain>
    </source>
</reference>
<proteinExistence type="predicted"/>
<evidence type="ECO:0000256" key="1">
    <source>
        <dbReference type="SAM" id="MobiDB-lite"/>
    </source>
</evidence>
<organism evidence="2 3">
    <name type="scientific">Penicillium malachiteum</name>
    <dbReference type="NCBI Taxonomy" id="1324776"/>
    <lineage>
        <taxon>Eukaryota</taxon>
        <taxon>Fungi</taxon>
        <taxon>Dikarya</taxon>
        <taxon>Ascomycota</taxon>
        <taxon>Pezizomycotina</taxon>
        <taxon>Eurotiomycetes</taxon>
        <taxon>Eurotiomycetidae</taxon>
        <taxon>Eurotiales</taxon>
        <taxon>Aspergillaceae</taxon>
        <taxon>Penicillium</taxon>
    </lineage>
</organism>
<evidence type="ECO:0000313" key="3">
    <source>
        <dbReference type="Proteomes" id="UP001215712"/>
    </source>
</evidence>
<feature type="region of interest" description="Disordered" evidence="1">
    <location>
        <begin position="225"/>
        <end position="347"/>
    </location>
</feature>
<keyword evidence="3" id="KW-1185">Reference proteome</keyword>
<reference evidence="2" key="2">
    <citation type="submission" date="2023-01" db="EMBL/GenBank/DDBJ databases">
        <authorList>
            <person name="Petersen C."/>
        </authorList>
    </citation>
    <scope>NUCLEOTIDE SEQUENCE</scope>
    <source>
        <strain evidence="2">IBT 17514</strain>
    </source>
</reference>
<feature type="compositionally biased region" description="Low complexity" evidence="1">
    <location>
        <begin position="320"/>
        <end position="332"/>
    </location>
</feature>
<dbReference type="AlphaFoldDB" id="A0AAD6MVT4"/>
<comment type="caution">
    <text evidence="2">The sequence shown here is derived from an EMBL/GenBank/DDBJ whole genome shotgun (WGS) entry which is preliminary data.</text>
</comment>
<evidence type="ECO:0000313" key="2">
    <source>
        <dbReference type="EMBL" id="KAJ5724953.1"/>
    </source>
</evidence>
<feature type="compositionally biased region" description="Basic and acidic residues" evidence="1">
    <location>
        <begin position="281"/>
        <end position="290"/>
    </location>
</feature>
<dbReference type="EMBL" id="JAQJAN010000008">
    <property type="protein sequence ID" value="KAJ5724953.1"/>
    <property type="molecule type" value="Genomic_DNA"/>
</dbReference>
<name>A0AAD6MVT4_9EURO</name>
<dbReference type="Proteomes" id="UP001215712">
    <property type="component" value="Unassembled WGS sequence"/>
</dbReference>
<sequence>MSSSLTVNQFLEPRDEDVDELQHTLADSARPISIDDRYRVLGQPEERRSFSSPNILHARALQNLLGRRITPQWQPWIPDAFRVIYSERMLETLYIDTLITRVNIALQHAIPSGDRRVTIIVCPGAFDSHARDDEEGKSTTILPDFVVLEDFKTLDQLASNHKVLAVGDVKIANGNARDTVLGTHSCHWNYLAQVQHYAVMTNTRFGFALSNKELVLAQFLCGDETSPRGQGQRGLPSDFKTSDTGKSDGSAAAGPQTSIPSRPKRGHASSDTQSSPSHFRARVEHSEDQSIARLPSTPSRPAQPHFRSSPPIYSQNEDQSSLGSLSSGPSLPQMNSSPALPESSGYTASVRDIEIERVLVKSFRIPNPEDSETNTTENLHPAKALFTIAMHASSVGPAGRQIGTNEVMFRSGF</sequence>
<gene>
    <name evidence="2" type="ORF">N7493_006681</name>
</gene>
<accession>A0AAD6MVT4</accession>